<protein>
    <recommendedName>
        <fullName evidence="4">Nucleoside 2-deoxyribosyltransferase</fullName>
    </recommendedName>
</protein>
<dbReference type="AlphaFoldDB" id="A0A829Y8H3"/>
<evidence type="ECO:0008006" key="4">
    <source>
        <dbReference type="Google" id="ProtNLM"/>
    </source>
</evidence>
<reference evidence="3" key="1">
    <citation type="submission" date="2020-01" db="EMBL/GenBank/DDBJ databases">
        <title>'Steroidobacter agaridevorans' sp. nov., agar-degrading bacteria isolated from rhizosphere soils.</title>
        <authorList>
            <person name="Ikenaga M."/>
            <person name="Kataoka M."/>
            <person name="Murouchi A."/>
            <person name="Katsuragi S."/>
            <person name="Sakai M."/>
        </authorList>
    </citation>
    <scope>NUCLEOTIDE SEQUENCE [LARGE SCALE GENOMIC DNA]</scope>
    <source>
        <strain evidence="3">YU21-B</strain>
    </source>
</reference>
<sequence length="283" mass="31214">MAKKQTTKPVNGRRVALKPAIQSACCFVIMPFGGWADGYYDAIYQPAIEAAGLRAHRADDLYRPSTIVNDIWAYTRKAKLLIADLTGKNPNVFYELGLAHALAKPAILVAESIDDIPFDLRALRVILYNKNAPSWGPILQAKIEAAIREVLSAPQEAVLPAFLHIRETSGAPKVSPREKDIIEIKQELDLLRREVRRRPSDEAPETVPVSADEARELIRKYMLTGLPFNVIESWLVARGVPRTFAVREMREIAREARGTAPKPSRDTAPSGTASKADGAKAIG</sequence>
<dbReference type="Proteomes" id="UP000445000">
    <property type="component" value="Unassembled WGS sequence"/>
</dbReference>
<comment type="caution">
    <text evidence="2">The sequence shown here is derived from an EMBL/GenBank/DDBJ whole genome shotgun (WGS) entry which is preliminary data.</text>
</comment>
<keyword evidence="3" id="KW-1185">Reference proteome</keyword>
<name>A0A829Y8H3_9GAMM</name>
<organism evidence="2 3">
    <name type="scientific">Steroidobacter agaridevorans</name>
    <dbReference type="NCBI Taxonomy" id="2695856"/>
    <lineage>
        <taxon>Bacteria</taxon>
        <taxon>Pseudomonadati</taxon>
        <taxon>Pseudomonadota</taxon>
        <taxon>Gammaproteobacteria</taxon>
        <taxon>Steroidobacterales</taxon>
        <taxon>Steroidobacteraceae</taxon>
        <taxon>Steroidobacter</taxon>
    </lineage>
</organism>
<evidence type="ECO:0000256" key="1">
    <source>
        <dbReference type="SAM" id="MobiDB-lite"/>
    </source>
</evidence>
<accession>A0A829Y8H3</accession>
<dbReference type="EMBL" id="BLJN01000001">
    <property type="protein sequence ID" value="GFE79271.1"/>
    <property type="molecule type" value="Genomic_DNA"/>
</dbReference>
<evidence type="ECO:0000313" key="3">
    <source>
        <dbReference type="Proteomes" id="UP000445000"/>
    </source>
</evidence>
<evidence type="ECO:0000313" key="2">
    <source>
        <dbReference type="EMBL" id="GFE79271.1"/>
    </source>
</evidence>
<gene>
    <name evidence="2" type="ORF">GCM10011487_12710</name>
</gene>
<dbReference type="RefSeq" id="WP_161810960.1">
    <property type="nucleotide sequence ID" value="NZ_BLJN01000001.1"/>
</dbReference>
<feature type="region of interest" description="Disordered" evidence="1">
    <location>
        <begin position="255"/>
        <end position="283"/>
    </location>
</feature>
<proteinExistence type="predicted"/>
<dbReference type="Gene3D" id="3.40.50.450">
    <property type="match status" value="1"/>
</dbReference>